<reference evidence="2" key="1">
    <citation type="submission" date="2013-01" db="EMBL/GenBank/DDBJ databases">
        <title>Draft Genome Sequence of a Mulberry Tree, Morus notabilis C.K. Schneid.</title>
        <authorList>
            <person name="He N."/>
            <person name="Zhao S."/>
        </authorList>
    </citation>
    <scope>NUCLEOTIDE SEQUENCE</scope>
</reference>
<dbReference type="AlphaFoldDB" id="W9SAE9"/>
<protein>
    <submittedName>
        <fullName evidence="1">Uncharacterized protein</fullName>
    </submittedName>
</protein>
<dbReference type="Proteomes" id="UP000030645">
    <property type="component" value="Unassembled WGS sequence"/>
</dbReference>
<organism evidence="1 2">
    <name type="scientific">Morus notabilis</name>
    <dbReference type="NCBI Taxonomy" id="981085"/>
    <lineage>
        <taxon>Eukaryota</taxon>
        <taxon>Viridiplantae</taxon>
        <taxon>Streptophyta</taxon>
        <taxon>Embryophyta</taxon>
        <taxon>Tracheophyta</taxon>
        <taxon>Spermatophyta</taxon>
        <taxon>Magnoliopsida</taxon>
        <taxon>eudicotyledons</taxon>
        <taxon>Gunneridae</taxon>
        <taxon>Pentapetalae</taxon>
        <taxon>rosids</taxon>
        <taxon>fabids</taxon>
        <taxon>Rosales</taxon>
        <taxon>Moraceae</taxon>
        <taxon>Moreae</taxon>
        <taxon>Morus</taxon>
    </lineage>
</organism>
<evidence type="ECO:0000313" key="1">
    <source>
        <dbReference type="EMBL" id="EXB96182.1"/>
    </source>
</evidence>
<gene>
    <name evidence="1" type="ORF">L484_017030</name>
</gene>
<keyword evidence="2" id="KW-1185">Reference proteome</keyword>
<proteinExistence type="predicted"/>
<evidence type="ECO:0000313" key="2">
    <source>
        <dbReference type="Proteomes" id="UP000030645"/>
    </source>
</evidence>
<sequence length="59" mass="6990">MVQLKYLQGITLVDDGNRQIRELSVKRREENKAPVKRVGNPKRKNWSCVELKSCSKWFE</sequence>
<name>W9SAE9_9ROSA</name>
<dbReference type="EMBL" id="KE345237">
    <property type="protein sequence ID" value="EXB96182.1"/>
    <property type="molecule type" value="Genomic_DNA"/>
</dbReference>
<accession>W9SAE9</accession>